<gene>
    <name evidence="4" type="ORF">G5B42_07975</name>
</gene>
<organism evidence="4 5">
    <name type="scientific">Capillibacterium thermochitinicola</name>
    <dbReference type="NCBI Taxonomy" id="2699427"/>
    <lineage>
        <taxon>Bacteria</taxon>
        <taxon>Bacillati</taxon>
        <taxon>Bacillota</taxon>
        <taxon>Capillibacterium</taxon>
    </lineage>
</organism>
<dbReference type="EMBL" id="JAAKDE010000015">
    <property type="protein sequence ID" value="MBA2133476.1"/>
    <property type="molecule type" value="Genomic_DNA"/>
</dbReference>
<dbReference type="InterPro" id="IPR036388">
    <property type="entry name" value="WH-like_DNA-bd_sf"/>
</dbReference>
<protein>
    <recommendedName>
        <fullName evidence="3">UPF0122 protein G5B42_07975</fullName>
    </recommendedName>
</protein>
<evidence type="ECO:0000256" key="2">
    <source>
        <dbReference type="ARBA" id="ARBA00024764"/>
    </source>
</evidence>
<dbReference type="SUPFAM" id="SSF88659">
    <property type="entry name" value="Sigma3 and sigma4 domains of RNA polymerase sigma factors"/>
    <property type="match status" value="1"/>
</dbReference>
<keyword evidence="4" id="KW-0238">DNA-binding</keyword>
<evidence type="ECO:0000313" key="5">
    <source>
        <dbReference type="Proteomes" id="UP000657177"/>
    </source>
</evidence>
<dbReference type="PANTHER" id="PTHR40083">
    <property type="entry name" value="UPF0122 PROTEIN CBO2450/CLC_2298"/>
    <property type="match status" value="1"/>
</dbReference>
<sequence>MDDVVRMGLLYDFYGGLLTTKQQKVFGLYYLENLSLAEIAEEVGTTRQAVHDLLQRTEKLLAGWESKLGLVERYLQELDAVQAVKQAVYNLAGVLPADDRAAQALTRVQKALSRLIAVLELEAEGELPASGRTIRE</sequence>
<comment type="caution">
    <text evidence="4">The sequence shown here is derived from an EMBL/GenBank/DDBJ whole genome shotgun (WGS) entry which is preliminary data.</text>
</comment>
<reference evidence="4" key="1">
    <citation type="submission" date="2020-06" db="EMBL/GenBank/DDBJ databases">
        <title>Novel chitinolytic bacterium.</title>
        <authorList>
            <person name="Ungkulpasvich U."/>
            <person name="Kosugi A."/>
            <person name="Uke A."/>
        </authorList>
    </citation>
    <scope>NUCLEOTIDE SEQUENCE</scope>
    <source>
        <strain evidence="4">UUS1-1</strain>
    </source>
</reference>
<accession>A0A8J6HSQ8</accession>
<dbReference type="InterPro" id="IPR013324">
    <property type="entry name" value="RNA_pol_sigma_r3/r4-like"/>
</dbReference>
<comment type="similarity">
    <text evidence="1 3">Belongs to the UPF0122 family.</text>
</comment>
<dbReference type="GO" id="GO:0003677">
    <property type="term" value="F:DNA binding"/>
    <property type="evidence" value="ECO:0007669"/>
    <property type="project" value="UniProtKB-KW"/>
</dbReference>
<dbReference type="Pfam" id="PF04297">
    <property type="entry name" value="UPF0122"/>
    <property type="match status" value="1"/>
</dbReference>
<dbReference type="Gene3D" id="1.10.10.10">
    <property type="entry name" value="Winged helix-like DNA-binding domain superfamily/Winged helix DNA-binding domain"/>
    <property type="match status" value="1"/>
</dbReference>
<dbReference type="PANTHER" id="PTHR40083:SF1">
    <property type="entry name" value="UPF0122 PROTEIN YLXM"/>
    <property type="match status" value="1"/>
</dbReference>
<dbReference type="RefSeq" id="WP_181339940.1">
    <property type="nucleotide sequence ID" value="NZ_JAAKDE010000015.1"/>
</dbReference>
<dbReference type="AlphaFoldDB" id="A0A8J6HSQ8"/>
<dbReference type="Proteomes" id="UP000657177">
    <property type="component" value="Unassembled WGS sequence"/>
</dbReference>
<comment type="function">
    <text evidence="2 3">Might take part in the signal recognition particle (SRP) pathway. This is inferred from the conservation of its genetic proximity to ftsY/ffh. May be a regulatory protein.</text>
</comment>
<name>A0A8J6HSQ8_9FIRM</name>
<dbReference type="HAMAP" id="MF_00245">
    <property type="entry name" value="UPF0122"/>
    <property type="match status" value="1"/>
</dbReference>
<keyword evidence="5" id="KW-1185">Reference proteome</keyword>
<evidence type="ECO:0000256" key="1">
    <source>
        <dbReference type="ARBA" id="ARBA00008720"/>
    </source>
</evidence>
<evidence type="ECO:0000313" key="4">
    <source>
        <dbReference type="EMBL" id="MBA2133476.1"/>
    </source>
</evidence>
<dbReference type="InterPro" id="IPR007394">
    <property type="entry name" value="UPF0122"/>
</dbReference>
<proteinExistence type="inferred from homology"/>
<dbReference type="InterPro" id="IPR054831">
    <property type="entry name" value="UPF0122_fam_protein"/>
</dbReference>
<evidence type="ECO:0000256" key="3">
    <source>
        <dbReference type="HAMAP-Rule" id="MF_00245"/>
    </source>
</evidence>
<dbReference type="NCBIfam" id="NF045758">
    <property type="entry name" value="YlxM"/>
    <property type="match status" value="1"/>
</dbReference>